<organism evidence="1 2">
    <name type="scientific">Clostridium aceticum</name>
    <dbReference type="NCBI Taxonomy" id="84022"/>
    <lineage>
        <taxon>Bacteria</taxon>
        <taxon>Bacillati</taxon>
        <taxon>Bacillota</taxon>
        <taxon>Clostridia</taxon>
        <taxon>Eubacteriales</taxon>
        <taxon>Clostridiaceae</taxon>
        <taxon>Clostridium</taxon>
    </lineage>
</organism>
<sequence length="216" mass="25541">MIINPLKTIKSNKLRLILLSIAITICLTLSYWIMFSFEDEILEEITKDVESMHGIHTKFQIQKILSTDQEIIYIYSLDKEGEKIVGDYIYAKTFFPYKYKKLQNGSGNYFYRISIVGLENDLLILVYGKIFSEEIKKIEARVGQSTQVLEVKNESFFVFTYRLEGTKDTPLIEVNIFDKDNIRVNQKLEKEYMIFKEENYSYIFSKCFKPQYLVDL</sequence>
<reference evidence="1 2" key="1">
    <citation type="submission" date="2014-10" db="EMBL/GenBank/DDBJ databases">
        <title>Genome sequence of Clostridium aceticum DSM 1496.</title>
        <authorList>
            <person name="Poehlein A."/>
            <person name="Schiel-Bengelsdorf B."/>
            <person name="Gottschalk G."/>
            <person name="Duerre P."/>
            <person name="Daniel R."/>
        </authorList>
    </citation>
    <scope>NUCLEOTIDE SEQUENCE [LARGE SCALE GENOMIC DNA]</scope>
    <source>
        <strain evidence="1 2">DSM 1496</strain>
    </source>
</reference>
<dbReference type="RefSeq" id="WP_044826495.1">
    <property type="nucleotide sequence ID" value="NZ_CP009687.1"/>
</dbReference>
<evidence type="ECO:0000313" key="1">
    <source>
        <dbReference type="EMBL" id="AKL95832.1"/>
    </source>
</evidence>
<protein>
    <submittedName>
        <fullName evidence="1">Uncharacterized protein</fullName>
    </submittedName>
</protein>
<dbReference type="Proteomes" id="UP000035704">
    <property type="component" value="Chromosome"/>
</dbReference>
<keyword evidence="2" id="KW-1185">Reference proteome</keyword>
<dbReference type="PATRIC" id="fig|84022.5.peg.2673"/>
<dbReference type="EMBL" id="CP009687">
    <property type="protein sequence ID" value="AKL95832.1"/>
    <property type="molecule type" value="Genomic_DNA"/>
</dbReference>
<proteinExistence type="predicted"/>
<evidence type="ECO:0000313" key="2">
    <source>
        <dbReference type="Proteomes" id="UP000035704"/>
    </source>
</evidence>
<dbReference type="AlphaFoldDB" id="A0A0D8I595"/>
<accession>A0A0D8I595</accession>
<name>A0A0D8I595_9CLOT</name>
<gene>
    <name evidence="1" type="ORF">CACET_c23860</name>
</gene>
<dbReference type="KEGG" id="cace:CACET_c23860"/>